<comment type="cofactor">
    <cofactor evidence="1">
        <name>Cu(2+)</name>
        <dbReference type="ChEBI" id="CHEBI:29036"/>
    </cofactor>
</comment>
<accession>A0A9P4UUX0</accession>
<feature type="chain" id="PRO_5040398695" description="Chitin-binding type-4 domain-containing protein" evidence="8">
    <location>
        <begin position="21"/>
        <end position="239"/>
    </location>
</feature>
<organism evidence="10 11">
    <name type="scientific">Polyplosphaeria fusca</name>
    <dbReference type="NCBI Taxonomy" id="682080"/>
    <lineage>
        <taxon>Eukaryota</taxon>
        <taxon>Fungi</taxon>
        <taxon>Dikarya</taxon>
        <taxon>Ascomycota</taxon>
        <taxon>Pezizomycotina</taxon>
        <taxon>Dothideomycetes</taxon>
        <taxon>Pleosporomycetidae</taxon>
        <taxon>Pleosporales</taxon>
        <taxon>Tetraplosphaeriaceae</taxon>
        <taxon>Polyplosphaeria</taxon>
    </lineage>
</organism>
<name>A0A9P4UUX0_9PLEO</name>
<dbReference type="PANTHER" id="PTHR36575:SF2">
    <property type="entry name" value="CHITIN-BINDING TYPE-4 DOMAIN-CONTAINING PROTEIN-RELATED"/>
    <property type="match status" value="1"/>
</dbReference>
<keyword evidence="4" id="KW-1015">Disulfide bond</keyword>
<evidence type="ECO:0000256" key="3">
    <source>
        <dbReference type="ARBA" id="ARBA00023008"/>
    </source>
</evidence>
<evidence type="ECO:0000256" key="6">
    <source>
        <dbReference type="ARBA" id="ARBA00034311"/>
    </source>
</evidence>
<sequence length="239" mass="25095">MHPASYAAFVFAVLASSVASHGYVTDPKPRMPGDAMAKACGQQMFNNQKSDNFGNVQGELQVAKGQSDFDAAACNVFQCKGYQFEDNKANVQTFAAGQTVPITVDIRAPHTGIANVSIVKTSSNSVIGQPLISWDVYASNSATIPDDQKNFDITIPDDLGSECSVAGDCVIQWFWDARSIDQTYEACIDFAVNGAGNTNPESSPAPTATSKPTSSSVPTSTMSAVNNVATSTSNLAATS</sequence>
<feature type="non-terminal residue" evidence="10">
    <location>
        <position position="239"/>
    </location>
</feature>
<protein>
    <recommendedName>
        <fullName evidence="9">Chitin-binding type-4 domain-containing protein</fullName>
    </recommendedName>
</protein>
<proteinExistence type="inferred from homology"/>
<evidence type="ECO:0000313" key="10">
    <source>
        <dbReference type="EMBL" id="KAF2727619.1"/>
    </source>
</evidence>
<comment type="similarity">
    <text evidence="6">Belongs to the polysaccharide monooxygenase AA13 family.</text>
</comment>
<feature type="region of interest" description="Disordered" evidence="7">
    <location>
        <begin position="198"/>
        <end position="239"/>
    </location>
</feature>
<dbReference type="SMR" id="A0A9P4UUX0"/>
<comment type="caution">
    <text evidence="10">The sequence shown here is derived from an EMBL/GenBank/DDBJ whole genome shotgun (WGS) entry which is preliminary data.</text>
</comment>
<dbReference type="Pfam" id="PF03067">
    <property type="entry name" value="LPMO_10"/>
    <property type="match status" value="1"/>
</dbReference>
<feature type="signal peptide" evidence="8">
    <location>
        <begin position="1"/>
        <end position="20"/>
    </location>
</feature>
<dbReference type="GO" id="GO:0046872">
    <property type="term" value="F:metal ion binding"/>
    <property type="evidence" value="ECO:0007669"/>
    <property type="project" value="UniProtKB-KW"/>
</dbReference>
<dbReference type="InterPro" id="IPR004302">
    <property type="entry name" value="Cellulose/chitin-bd_N"/>
</dbReference>
<keyword evidence="2" id="KW-0479">Metal-binding</keyword>
<evidence type="ECO:0000256" key="1">
    <source>
        <dbReference type="ARBA" id="ARBA00001973"/>
    </source>
</evidence>
<feature type="compositionally biased region" description="Polar residues" evidence="7">
    <location>
        <begin position="225"/>
        <end position="239"/>
    </location>
</feature>
<evidence type="ECO:0000313" key="11">
    <source>
        <dbReference type="Proteomes" id="UP000799444"/>
    </source>
</evidence>
<dbReference type="Gene3D" id="2.70.50.70">
    <property type="match status" value="1"/>
</dbReference>
<keyword evidence="8" id="KW-0732">Signal</keyword>
<evidence type="ECO:0000256" key="4">
    <source>
        <dbReference type="ARBA" id="ARBA00023157"/>
    </source>
</evidence>
<evidence type="ECO:0000259" key="9">
    <source>
        <dbReference type="Pfam" id="PF03067"/>
    </source>
</evidence>
<evidence type="ECO:0000256" key="2">
    <source>
        <dbReference type="ARBA" id="ARBA00022723"/>
    </source>
</evidence>
<gene>
    <name evidence="10" type="ORF">EJ04DRAFT_478743</name>
</gene>
<evidence type="ECO:0000256" key="5">
    <source>
        <dbReference type="ARBA" id="ARBA00023180"/>
    </source>
</evidence>
<feature type="compositionally biased region" description="Low complexity" evidence="7">
    <location>
        <begin position="200"/>
        <end position="224"/>
    </location>
</feature>
<reference evidence="10" key="1">
    <citation type="journal article" date="2020" name="Stud. Mycol.">
        <title>101 Dothideomycetes genomes: a test case for predicting lifestyles and emergence of pathogens.</title>
        <authorList>
            <person name="Haridas S."/>
            <person name="Albert R."/>
            <person name="Binder M."/>
            <person name="Bloem J."/>
            <person name="Labutti K."/>
            <person name="Salamov A."/>
            <person name="Andreopoulos B."/>
            <person name="Baker S."/>
            <person name="Barry K."/>
            <person name="Bills G."/>
            <person name="Bluhm B."/>
            <person name="Cannon C."/>
            <person name="Castanera R."/>
            <person name="Culley D."/>
            <person name="Daum C."/>
            <person name="Ezra D."/>
            <person name="Gonzalez J."/>
            <person name="Henrissat B."/>
            <person name="Kuo A."/>
            <person name="Liang C."/>
            <person name="Lipzen A."/>
            <person name="Lutzoni F."/>
            <person name="Magnuson J."/>
            <person name="Mondo S."/>
            <person name="Nolan M."/>
            <person name="Ohm R."/>
            <person name="Pangilinan J."/>
            <person name="Park H.-J."/>
            <person name="Ramirez L."/>
            <person name="Alfaro M."/>
            <person name="Sun H."/>
            <person name="Tritt A."/>
            <person name="Yoshinaga Y."/>
            <person name="Zwiers L.-H."/>
            <person name="Turgeon B."/>
            <person name="Goodwin S."/>
            <person name="Spatafora J."/>
            <person name="Crous P."/>
            <person name="Grigoriev I."/>
        </authorList>
    </citation>
    <scope>NUCLEOTIDE SEQUENCE</scope>
    <source>
        <strain evidence="10">CBS 125425</strain>
    </source>
</reference>
<dbReference type="Proteomes" id="UP000799444">
    <property type="component" value="Unassembled WGS sequence"/>
</dbReference>
<evidence type="ECO:0000256" key="7">
    <source>
        <dbReference type="SAM" id="MobiDB-lite"/>
    </source>
</evidence>
<dbReference type="EMBL" id="ML996321">
    <property type="protein sequence ID" value="KAF2727619.1"/>
    <property type="molecule type" value="Genomic_DNA"/>
</dbReference>
<feature type="domain" description="Chitin-binding type-4" evidence="9">
    <location>
        <begin position="21"/>
        <end position="190"/>
    </location>
</feature>
<keyword evidence="11" id="KW-1185">Reference proteome</keyword>
<dbReference type="OrthoDB" id="120613at2759"/>
<keyword evidence="3" id="KW-0186">Copper</keyword>
<dbReference type="InterPro" id="IPR052282">
    <property type="entry name" value="Starch-active_LPMO"/>
</dbReference>
<evidence type="ECO:0000256" key="8">
    <source>
        <dbReference type="SAM" id="SignalP"/>
    </source>
</evidence>
<keyword evidence="5" id="KW-0325">Glycoprotein</keyword>
<dbReference type="PANTHER" id="PTHR36575">
    <property type="entry name" value="BINDING PROTEIN, PUTATIVE (AFU_ORTHOLOGUE AFUA_1G14430)-RELATED"/>
    <property type="match status" value="1"/>
</dbReference>
<dbReference type="AlphaFoldDB" id="A0A9P4UUX0"/>